<dbReference type="HAMAP" id="MF_00260">
    <property type="entry name" value="Porphobil_deam"/>
    <property type="match status" value="1"/>
</dbReference>
<dbReference type="EMBL" id="CAMXCT020000001">
    <property type="protein sequence ID" value="CAL1124994.1"/>
    <property type="molecule type" value="Genomic_DNA"/>
</dbReference>
<reference evidence="12 13" key="2">
    <citation type="submission" date="2024-05" db="EMBL/GenBank/DDBJ databases">
        <authorList>
            <person name="Chen Y."/>
            <person name="Shah S."/>
            <person name="Dougan E. K."/>
            <person name="Thang M."/>
            <person name="Chan C."/>
        </authorList>
    </citation>
    <scope>NUCLEOTIDE SEQUENCE [LARGE SCALE GENOMIC DNA]</scope>
</reference>
<accession>A0A9P1BDU8</accession>
<comment type="function">
    <text evidence="2">Tetrapolymerization of the monopyrrole PBG into the hydroxymethylbilane pre-uroporphyrinogen in several discrete steps.</text>
</comment>
<dbReference type="OrthoDB" id="564646at2759"/>
<gene>
    <name evidence="11" type="ORF">C1SCF055_LOCUS209</name>
</gene>
<keyword evidence="7" id="KW-0627">Porphyrin biosynthesis</keyword>
<dbReference type="FunFam" id="3.30.160.40:FF:000001">
    <property type="entry name" value="Porphobilinogen deaminase"/>
    <property type="match status" value="1"/>
</dbReference>
<proteinExistence type="inferred from homology"/>
<evidence type="ECO:0000313" key="13">
    <source>
        <dbReference type="Proteomes" id="UP001152797"/>
    </source>
</evidence>
<comment type="caution">
    <text evidence="11">The sequence shown here is derived from an EMBL/GenBank/DDBJ whole genome shotgun (WGS) entry which is preliminary data.</text>
</comment>
<dbReference type="PANTHER" id="PTHR11557">
    <property type="entry name" value="PORPHOBILINOGEN DEAMINASE"/>
    <property type="match status" value="1"/>
</dbReference>
<name>A0A9P1BDU8_9DINO</name>
<keyword evidence="6" id="KW-0808">Transferase</keyword>
<evidence type="ECO:0000256" key="5">
    <source>
        <dbReference type="ARBA" id="ARBA00012655"/>
    </source>
</evidence>
<dbReference type="PIRSF" id="PIRSF001438">
    <property type="entry name" value="4pyrrol_synth_OHMeBilane_synth"/>
    <property type="match status" value="1"/>
</dbReference>
<dbReference type="GO" id="GO:0005737">
    <property type="term" value="C:cytoplasm"/>
    <property type="evidence" value="ECO:0007669"/>
    <property type="project" value="TreeGrafter"/>
</dbReference>
<protein>
    <recommendedName>
        <fullName evidence="5">hydroxymethylbilane synthase</fullName>
        <ecNumber evidence="5">2.5.1.61</ecNumber>
    </recommendedName>
    <alternativeName>
        <fullName evidence="8">Hydroxymethylbilane synthase</fullName>
    </alternativeName>
</protein>
<dbReference type="InterPro" id="IPR022418">
    <property type="entry name" value="Porphobilinogen_deaminase_C"/>
</dbReference>
<evidence type="ECO:0000259" key="9">
    <source>
        <dbReference type="Pfam" id="PF01379"/>
    </source>
</evidence>
<evidence type="ECO:0000259" key="10">
    <source>
        <dbReference type="Pfam" id="PF03900"/>
    </source>
</evidence>
<dbReference type="GO" id="GO:0006783">
    <property type="term" value="P:heme biosynthetic process"/>
    <property type="evidence" value="ECO:0007669"/>
    <property type="project" value="TreeGrafter"/>
</dbReference>
<feature type="domain" description="Porphobilinogen deaminase C-terminal" evidence="10">
    <location>
        <begin position="226"/>
        <end position="296"/>
    </location>
</feature>
<evidence type="ECO:0000256" key="8">
    <source>
        <dbReference type="ARBA" id="ARBA00033064"/>
    </source>
</evidence>
<dbReference type="GO" id="GO:0004418">
    <property type="term" value="F:hydroxymethylbilane synthase activity"/>
    <property type="evidence" value="ECO:0007669"/>
    <property type="project" value="UniProtKB-EC"/>
</dbReference>
<dbReference type="FunFam" id="3.40.190.10:FF:000005">
    <property type="entry name" value="Porphobilinogen deaminase"/>
    <property type="match status" value="1"/>
</dbReference>
<dbReference type="PRINTS" id="PR00151">
    <property type="entry name" value="PORPHBDMNASE"/>
</dbReference>
<comment type="cofactor">
    <cofactor evidence="1">
        <name>dipyrromethane</name>
        <dbReference type="ChEBI" id="CHEBI:60342"/>
    </cofactor>
</comment>
<dbReference type="Proteomes" id="UP001152797">
    <property type="component" value="Unassembled WGS sequence"/>
</dbReference>
<dbReference type="InterPro" id="IPR000860">
    <property type="entry name" value="HemC"/>
</dbReference>
<evidence type="ECO:0000313" key="12">
    <source>
        <dbReference type="EMBL" id="CAL4758931.1"/>
    </source>
</evidence>
<evidence type="ECO:0000256" key="7">
    <source>
        <dbReference type="ARBA" id="ARBA00023244"/>
    </source>
</evidence>
<dbReference type="NCBIfam" id="TIGR00212">
    <property type="entry name" value="hemC"/>
    <property type="match status" value="1"/>
</dbReference>
<organism evidence="11">
    <name type="scientific">Cladocopium goreaui</name>
    <dbReference type="NCBI Taxonomy" id="2562237"/>
    <lineage>
        <taxon>Eukaryota</taxon>
        <taxon>Sar</taxon>
        <taxon>Alveolata</taxon>
        <taxon>Dinophyceae</taxon>
        <taxon>Suessiales</taxon>
        <taxon>Symbiodiniaceae</taxon>
        <taxon>Cladocopium</taxon>
    </lineage>
</organism>
<dbReference type="InterPro" id="IPR022419">
    <property type="entry name" value="Porphobilin_deaminase_cofac_BS"/>
</dbReference>
<dbReference type="SUPFAM" id="SSF53850">
    <property type="entry name" value="Periplasmic binding protein-like II"/>
    <property type="match status" value="1"/>
</dbReference>
<dbReference type="Pfam" id="PF03900">
    <property type="entry name" value="Porphobil_deamC"/>
    <property type="match status" value="1"/>
</dbReference>
<dbReference type="SUPFAM" id="SSF54782">
    <property type="entry name" value="Porphobilinogen deaminase (hydroxymethylbilane synthase), C-terminal domain"/>
    <property type="match status" value="1"/>
</dbReference>
<dbReference type="Pfam" id="PF01379">
    <property type="entry name" value="Porphobil_deam"/>
    <property type="match status" value="1"/>
</dbReference>
<dbReference type="EMBL" id="CAMXCT030000001">
    <property type="protein sequence ID" value="CAL4758931.1"/>
    <property type="molecule type" value="Genomic_DNA"/>
</dbReference>
<dbReference type="InterPro" id="IPR036803">
    <property type="entry name" value="Porphobilinogen_deaminase_C_sf"/>
</dbReference>
<evidence type="ECO:0000256" key="1">
    <source>
        <dbReference type="ARBA" id="ARBA00001916"/>
    </source>
</evidence>
<evidence type="ECO:0000256" key="6">
    <source>
        <dbReference type="ARBA" id="ARBA00022679"/>
    </source>
</evidence>
<dbReference type="PANTHER" id="PTHR11557:SF0">
    <property type="entry name" value="PORPHOBILINOGEN DEAMINASE"/>
    <property type="match status" value="1"/>
</dbReference>
<evidence type="ECO:0000313" key="11">
    <source>
        <dbReference type="EMBL" id="CAI3971619.1"/>
    </source>
</evidence>
<dbReference type="AlphaFoldDB" id="A0A9P1BDU8"/>
<reference evidence="11" key="1">
    <citation type="submission" date="2022-10" db="EMBL/GenBank/DDBJ databases">
        <authorList>
            <person name="Chen Y."/>
            <person name="Dougan E. K."/>
            <person name="Chan C."/>
            <person name="Rhodes N."/>
            <person name="Thang M."/>
        </authorList>
    </citation>
    <scope>NUCLEOTIDE SEQUENCE</scope>
</reference>
<dbReference type="PROSITE" id="PS00533">
    <property type="entry name" value="PORPHOBILINOGEN_DEAM"/>
    <property type="match status" value="1"/>
</dbReference>
<feature type="domain" description="Porphobilinogen deaminase N-terminal" evidence="9">
    <location>
        <begin position="7"/>
        <end position="213"/>
    </location>
</feature>
<evidence type="ECO:0000256" key="3">
    <source>
        <dbReference type="ARBA" id="ARBA00004735"/>
    </source>
</evidence>
<dbReference type="EMBL" id="CAMXCT010000001">
    <property type="protein sequence ID" value="CAI3971619.1"/>
    <property type="molecule type" value="Genomic_DNA"/>
</dbReference>
<evidence type="ECO:0000256" key="4">
    <source>
        <dbReference type="ARBA" id="ARBA00005638"/>
    </source>
</evidence>
<comment type="similarity">
    <text evidence="4">Belongs to the HMBS family.</text>
</comment>
<evidence type="ECO:0000256" key="2">
    <source>
        <dbReference type="ARBA" id="ARBA00002869"/>
    </source>
</evidence>
<keyword evidence="13" id="KW-1185">Reference proteome</keyword>
<dbReference type="InterPro" id="IPR022417">
    <property type="entry name" value="Porphobilin_deaminase_N"/>
</dbReference>
<dbReference type="EC" id="2.5.1.61" evidence="5"/>
<comment type="pathway">
    <text evidence="3">Porphyrin-containing compound metabolism; protoporphyrin-IX biosynthesis; coproporphyrinogen-III from 5-aminolevulinate: step 2/4.</text>
</comment>
<sequence>MTTSKKIRIGTRASALARWQAEWVAAELKSRAGVEVELVPISTAGDRQQQGPIGSIGTQGVFTKEIQKALLDDRVDVAVHSLKDLPTDQVEGLMLGAVPPRESPGDALVCREKQTLDDLPVGAVVGTGSPRRRAQLLNLRPDLSVKDVRGNVDTRLRKLDDGEYDALVLAKAGLVRLELDDRISYVLASEQFLSAIGQGALGIEIREGDAETLEAVAHLNDSATFAAVAAERALLAHLRGGCLAPVAALAEPNDDGTLHLRAVVLSNDGSQRLDASQTAPTEDAVQLGREVAEALLAQGAAKLIAAARDAG</sequence>
<dbReference type="Gene3D" id="3.40.190.10">
    <property type="entry name" value="Periplasmic binding protein-like II"/>
    <property type="match status" value="2"/>
</dbReference>
<dbReference type="Gene3D" id="3.30.160.40">
    <property type="entry name" value="Porphobilinogen deaminase, C-terminal domain"/>
    <property type="match status" value="1"/>
</dbReference>